<dbReference type="InParanoid" id="A0A2P6MRA6"/>
<dbReference type="Proteomes" id="UP000241769">
    <property type="component" value="Unassembled WGS sequence"/>
</dbReference>
<keyword evidence="2" id="KW-1185">Reference proteome</keyword>
<proteinExistence type="predicted"/>
<comment type="caution">
    <text evidence="1">The sequence shown here is derived from an EMBL/GenBank/DDBJ whole genome shotgun (WGS) entry which is preliminary data.</text>
</comment>
<gene>
    <name evidence="1" type="ORF">PROFUN_16243</name>
</gene>
<accession>A0A2P6MRA6</accession>
<evidence type="ECO:0000313" key="1">
    <source>
        <dbReference type="EMBL" id="PRP74237.1"/>
    </source>
</evidence>
<organism evidence="1 2">
    <name type="scientific">Planoprotostelium fungivorum</name>
    <dbReference type="NCBI Taxonomy" id="1890364"/>
    <lineage>
        <taxon>Eukaryota</taxon>
        <taxon>Amoebozoa</taxon>
        <taxon>Evosea</taxon>
        <taxon>Variosea</taxon>
        <taxon>Cavosteliida</taxon>
        <taxon>Cavosteliaceae</taxon>
        <taxon>Planoprotostelium</taxon>
    </lineage>
</organism>
<protein>
    <submittedName>
        <fullName evidence="1">Uncharacterized protein</fullName>
    </submittedName>
</protein>
<name>A0A2P6MRA6_9EUKA</name>
<sequence length="148" mass="16654">MGRVLDRTQKSATQVLFQALVFSSPLGQVSMSQDITTTIQCKNLCMWSRLVIHCNASLEQPAYLKSVCQQPQRKEFTAPSTTNSFNQILRQFRFSSLVSTSSSVQPPLSGTTSDLVNGLLEFSKSFERTYQTRSPTSIHRTFKSSLEY</sequence>
<reference evidence="1 2" key="1">
    <citation type="journal article" date="2018" name="Genome Biol. Evol.">
        <title>Multiple Roots of Fruiting Body Formation in Amoebozoa.</title>
        <authorList>
            <person name="Hillmann F."/>
            <person name="Forbes G."/>
            <person name="Novohradska S."/>
            <person name="Ferling I."/>
            <person name="Riege K."/>
            <person name="Groth M."/>
            <person name="Westermann M."/>
            <person name="Marz M."/>
            <person name="Spaller T."/>
            <person name="Winckler T."/>
            <person name="Schaap P."/>
            <person name="Glockner G."/>
        </authorList>
    </citation>
    <scope>NUCLEOTIDE SEQUENCE [LARGE SCALE GENOMIC DNA]</scope>
    <source>
        <strain evidence="1 2">Jena</strain>
    </source>
</reference>
<evidence type="ECO:0000313" key="2">
    <source>
        <dbReference type="Proteomes" id="UP000241769"/>
    </source>
</evidence>
<dbReference type="EMBL" id="MDYQ01000482">
    <property type="protein sequence ID" value="PRP74237.1"/>
    <property type="molecule type" value="Genomic_DNA"/>
</dbReference>
<dbReference type="AlphaFoldDB" id="A0A2P6MRA6"/>